<proteinExistence type="predicted"/>
<reference evidence="1 2" key="1">
    <citation type="journal article" date="2011" name="ISME J.">
        <title>Community ecology of hot spring cyanobacterial mats: predominant populations and their functional potential.</title>
        <authorList>
            <person name="Klatt C.G."/>
            <person name="Wood J.M."/>
            <person name="Rusch D.B."/>
            <person name="Bateson M.M."/>
            <person name="Hamamura N."/>
            <person name="Heidelberg J.F."/>
            <person name="Grossman A.R."/>
            <person name="Bhaya D."/>
            <person name="Cohan F.M."/>
            <person name="Kuhl M."/>
            <person name="Bryant D.A."/>
            <person name="Ward D.M."/>
        </authorList>
    </citation>
    <scope>NUCLEOTIDE SEQUENCE [LARGE SCALE GENOMIC DNA]</scope>
    <source>
        <strain evidence="1">OS</strain>
    </source>
</reference>
<evidence type="ECO:0000313" key="2">
    <source>
        <dbReference type="Proteomes" id="UP000266389"/>
    </source>
</evidence>
<dbReference type="SUPFAM" id="SSF50475">
    <property type="entry name" value="FMN-binding split barrel"/>
    <property type="match status" value="1"/>
</dbReference>
<dbReference type="EMBL" id="PHFL01000008">
    <property type="protein sequence ID" value="RFM25168.1"/>
    <property type="molecule type" value="Genomic_DNA"/>
</dbReference>
<gene>
    <name evidence="1" type="ORF">D0433_01915</name>
</gene>
<organism evidence="1 2">
    <name type="scientific">Candidatus Thermochlorobacter aerophilus</name>
    <dbReference type="NCBI Taxonomy" id="1868324"/>
    <lineage>
        <taxon>Bacteria</taxon>
        <taxon>Pseudomonadati</taxon>
        <taxon>Chlorobiota</taxon>
        <taxon>Chlorobiia</taxon>
        <taxon>Chlorobiales</taxon>
        <taxon>Candidatus Thermochlorobacteriaceae</taxon>
        <taxon>Candidatus Thermochlorobacter</taxon>
    </lineage>
</organism>
<comment type="caution">
    <text evidence="1">The sequence shown here is derived from an EMBL/GenBank/DDBJ whole genome shotgun (WGS) entry which is preliminary data.</text>
</comment>
<protein>
    <submittedName>
        <fullName evidence="1">Pyridoxamine 5'-phosphate oxidase family protein</fullName>
    </submittedName>
</protein>
<dbReference type="AlphaFoldDB" id="A0A395M4M7"/>
<dbReference type="InterPro" id="IPR012349">
    <property type="entry name" value="Split_barrel_FMN-bd"/>
</dbReference>
<accession>A0A395M4M7</accession>
<name>A0A395M4M7_9BACT</name>
<evidence type="ECO:0000313" key="1">
    <source>
        <dbReference type="EMBL" id="RFM25168.1"/>
    </source>
</evidence>
<dbReference type="Gene3D" id="2.30.110.10">
    <property type="entry name" value="Electron Transport, Fmn-binding Protein, Chain A"/>
    <property type="match status" value="1"/>
</dbReference>
<sequence>MISETEIKSMILNILSENNAISLATTGGEYSPWILGAYFASDNLTIYPLLEKSGKTLANVKQNPEGALMISQNDAMKDFLQVQLDATLLPDSDGVRQMLVAKMPLYQTYTPCAPVRLDVSKWFASSLVRQWFPEKVFRPQSISNYSCGLNWQCWTVFSFNGL</sequence>
<dbReference type="Proteomes" id="UP000266389">
    <property type="component" value="Unassembled WGS sequence"/>
</dbReference>